<evidence type="ECO:0000313" key="2">
    <source>
        <dbReference type="EMBL" id="TWT73563.1"/>
    </source>
</evidence>
<evidence type="ECO:0000256" key="1">
    <source>
        <dbReference type="SAM" id="MobiDB-lite"/>
    </source>
</evidence>
<gene>
    <name evidence="2" type="ORF">Pla123a_38990</name>
</gene>
<accession>A0A5C5YFI7</accession>
<keyword evidence="3" id="KW-1185">Reference proteome</keyword>
<dbReference type="EMBL" id="SJPO01000010">
    <property type="protein sequence ID" value="TWT73563.1"/>
    <property type="molecule type" value="Genomic_DNA"/>
</dbReference>
<evidence type="ECO:0008006" key="4">
    <source>
        <dbReference type="Google" id="ProtNLM"/>
    </source>
</evidence>
<organism evidence="2 3">
    <name type="scientific">Posidoniimonas polymericola</name>
    <dbReference type="NCBI Taxonomy" id="2528002"/>
    <lineage>
        <taxon>Bacteria</taxon>
        <taxon>Pseudomonadati</taxon>
        <taxon>Planctomycetota</taxon>
        <taxon>Planctomycetia</taxon>
        <taxon>Pirellulales</taxon>
        <taxon>Lacipirellulaceae</taxon>
        <taxon>Posidoniimonas</taxon>
    </lineage>
</organism>
<dbReference type="AlphaFoldDB" id="A0A5C5YFI7"/>
<comment type="caution">
    <text evidence="2">The sequence shown here is derived from an EMBL/GenBank/DDBJ whole genome shotgun (WGS) entry which is preliminary data.</text>
</comment>
<proteinExistence type="predicted"/>
<dbReference type="RefSeq" id="WP_146590007.1">
    <property type="nucleotide sequence ID" value="NZ_SJPO01000010.1"/>
</dbReference>
<dbReference type="OrthoDB" id="213584at2"/>
<reference evidence="2 3" key="1">
    <citation type="submission" date="2019-02" db="EMBL/GenBank/DDBJ databases">
        <title>Deep-cultivation of Planctomycetes and their phenomic and genomic characterization uncovers novel biology.</title>
        <authorList>
            <person name="Wiegand S."/>
            <person name="Jogler M."/>
            <person name="Boedeker C."/>
            <person name="Pinto D."/>
            <person name="Vollmers J."/>
            <person name="Rivas-Marin E."/>
            <person name="Kohn T."/>
            <person name="Peeters S.H."/>
            <person name="Heuer A."/>
            <person name="Rast P."/>
            <person name="Oberbeckmann S."/>
            <person name="Bunk B."/>
            <person name="Jeske O."/>
            <person name="Meyerdierks A."/>
            <person name="Storesund J.E."/>
            <person name="Kallscheuer N."/>
            <person name="Luecker S."/>
            <person name="Lage O.M."/>
            <person name="Pohl T."/>
            <person name="Merkel B.J."/>
            <person name="Hornburger P."/>
            <person name="Mueller R.-W."/>
            <person name="Bruemmer F."/>
            <person name="Labrenz M."/>
            <person name="Spormann A.M."/>
            <person name="Op Den Camp H."/>
            <person name="Overmann J."/>
            <person name="Amann R."/>
            <person name="Jetten M.S.M."/>
            <person name="Mascher T."/>
            <person name="Medema M.H."/>
            <person name="Devos D.P."/>
            <person name="Kaster A.-K."/>
            <person name="Ovreas L."/>
            <person name="Rohde M."/>
            <person name="Galperin M.Y."/>
            <person name="Jogler C."/>
        </authorList>
    </citation>
    <scope>NUCLEOTIDE SEQUENCE [LARGE SCALE GENOMIC DNA]</scope>
    <source>
        <strain evidence="2 3">Pla123a</strain>
    </source>
</reference>
<protein>
    <recommendedName>
        <fullName evidence="4">DUF3618 domain-containing protein</fullName>
    </recommendedName>
</protein>
<dbReference type="Proteomes" id="UP000318478">
    <property type="component" value="Unassembled WGS sequence"/>
</dbReference>
<evidence type="ECO:0000313" key="3">
    <source>
        <dbReference type="Proteomes" id="UP000318478"/>
    </source>
</evidence>
<feature type="region of interest" description="Disordered" evidence="1">
    <location>
        <begin position="1"/>
        <end position="39"/>
    </location>
</feature>
<name>A0A5C5YFI7_9BACT</name>
<sequence>MSAGNHHNGRYGASGSSNGHSSSNGHGPDQLSERMSRVRRDLERDVEKLSDDARQVTDWRYLVKRHPYAAAGLAALVGYSLVPGKKQIVTASRSDIESLVRAGKLQIVADGQGAQKAGLLSTSLLAVGTVAARAVMAYAGKRIGEKLDSSGSAFGPAPSE</sequence>
<feature type="compositionally biased region" description="Low complexity" evidence="1">
    <location>
        <begin position="14"/>
        <end position="27"/>
    </location>
</feature>